<dbReference type="Pfam" id="PF14123">
    <property type="entry name" value="DUF4290"/>
    <property type="match status" value="1"/>
</dbReference>
<dbReference type="AlphaFoldDB" id="A0A1Z4BQW2"/>
<feature type="region of interest" description="Disordered" evidence="1">
    <location>
        <begin position="197"/>
        <end position="230"/>
    </location>
</feature>
<name>A0A1Z4BQW2_9FLAO</name>
<dbReference type="EMBL" id="CP022022">
    <property type="protein sequence ID" value="ASF43648.1"/>
    <property type="molecule type" value="Genomic_DNA"/>
</dbReference>
<keyword evidence="3" id="KW-1185">Reference proteome</keyword>
<dbReference type="KEGG" id="capn:CBG49_11470"/>
<reference evidence="3" key="1">
    <citation type="submission" date="2017-06" db="EMBL/GenBank/DDBJ databases">
        <title>Complete genome sequence of Capnocytophaga sp. KCOM 1579 (=ChDC OS43) isolated from a human refractory periapical abscess lesion.</title>
        <authorList>
            <person name="Kook J.-K."/>
            <person name="Park S.-N."/>
            <person name="Lim Y.K."/>
            <person name="Roh H."/>
        </authorList>
    </citation>
    <scope>NUCLEOTIDE SEQUENCE [LARGE SCALE GENOMIC DNA]</scope>
    <source>
        <strain evidence="3">ChDC OS43</strain>
    </source>
</reference>
<feature type="compositionally biased region" description="Low complexity" evidence="1">
    <location>
        <begin position="199"/>
        <end position="230"/>
    </location>
</feature>
<organism evidence="2 3">
    <name type="scientific">Capnocytophaga endodontalis</name>
    <dbReference type="NCBI Taxonomy" id="2708117"/>
    <lineage>
        <taxon>Bacteria</taxon>
        <taxon>Pseudomonadati</taxon>
        <taxon>Bacteroidota</taxon>
        <taxon>Flavobacteriia</taxon>
        <taxon>Flavobacteriales</taxon>
        <taxon>Flavobacteriaceae</taxon>
        <taxon>Capnocytophaga</taxon>
    </lineage>
</organism>
<proteinExistence type="predicted"/>
<accession>A0A1Z4BQW2</accession>
<keyword evidence="2" id="KW-0808">Transferase</keyword>
<evidence type="ECO:0000256" key="1">
    <source>
        <dbReference type="SAM" id="MobiDB-lite"/>
    </source>
</evidence>
<dbReference type="InterPro" id="IPR025632">
    <property type="entry name" value="DUF4290"/>
</dbReference>
<sequence>MTTLEYNTERPHLHIPEYGRYIQKMIEKAVLLEDRDERNRTARSIVAVMGNLFPHLRDVPDFQHKLWDQLFIMSGFQLDVDSPYEKPTPSTLHKHPDRLEYPQHRLKYRFYGNIILRLINTCVKWEKGDLREALEYSIANHMKKCFLTWNKEAVDDSVVFEHLYELSKGRIDLRKRKEDLWDSQALIRTKMNLTRRSIPQQNQNQPHQQHQQNKKVFTNKFNKKNNNGRI</sequence>
<dbReference type="GO" id="GO:0016740">
    <property type="term" value="F:transferase activity"/>
    <property type="evidence" value="ECO:0007669"/>
    <property type="project" value="UniProtKB-KW"/>
</dbReference>
<dbReference type="Proteomes" id="UP000197007">
    <property type="component" value="Chromosome"/>
</dbReference>
<evidence type="ECO:0000313" key="2">
    <source>
        <dbReference type="EMBL" id="ASF43648.1"/>
    </source>
</evidence>
<dbReference type="RefSeq" id="WP_088594576.1">
    <property type="nucleotide sequence ID" value="NZ_CP022022.1"/>
</dbReference>
<evidence type="ECO:0000313" key="3">
    <source>
        <dbReference type="Proteomes" id="UP000197007"/>
    </source>
</evidence>
<protein>
    <submittedName>
        <fullName evidence="2">Methionyl-tRNA formyltransferase</fullName>
    </submittedName>
</protein>
<gene>
    <name evidence="2" type="ORF">CBG49_11470</name>
</gene>